<evidence type="ECO:0000313" key="1">
    <source>
        <dbReference type="EMBL" id="OBZ77726.1"/>
    </source>
</evidence>
<proteinExistence type="predicted"/>
<keyword evidence="2" id="KW-1185">Reference proteome</keyword>
<comment type="caution">
    <text evidence="1">The sequence shown here is derived from an EMBL/GenBank/DDBJ whole genome shotgun (WGS) entry which is preliminary data.</text>
</comment>
<protein>
    <submittedName>
        <fullName evidence="1">Uncharacterized protein</fullName>
    </submittedName>
</protein>
<dbReference type="AlphaFoldDB" id="A0A1C7MMS4"/>
<name>A0A1C7MMS4_GRIFR</name>
<reference evidence="1 2" key="1">
    <citation type="submission" date="2016-03" db="EMBL/GenBank/DDBJ databases">
        <title>Whole genome sequencing of Grifola frondosa 9006-11.</title>
        <authorList>
            <person name="Min B."/>
            <person name="Park H."/>
            <person name="Kim J.-G."/>
            <person name="Cho H."/>
            <person name="Oh Y.-L."/>
            <person name="Kong W.-S."/>
            <person name="Choi I.-G."/>
        </authorList>
    </citation>
    <scope>NUCLEOTIDE SEQUENCE [LARGE SCALE GENOMIC DNA]</scope>
    <source>
        <strain evidence="1 2">9006-11</strain>
    </source>
</reference>
<dbReference type="Proteomes" id="UP000092993">
    <property type="component" value="Unassembled WGS sequence"/>
</dbReference>
<organism evidence="1 2">
    <name type="scientific">Grifola frondosa</name>
    <name type="common">Maitake</name>
    <name type="synonym">Polyporus frondosus</name>
    <dbReference type="NCBI Taxonomy" id="5627"/>
    <lineage>
        <taxon>Eukaryota</taxon>
        <taxon>Fungi</taxon>
        <taxon>Dikarya</taxon>
        <taxon>Basidiomycota</taxon>
        <taxon>Agaricomycotina</taxon>
        <taxon>Agaricomycetes</taxon>
        <taxon>Polyporales</taxon>
        <taxon>Grifolaceae</taxon>
        <taxon>Grifola</taxon>
    </lineage>
</organism>
<sequence>MHLEELSALWGTYIKNQLHSVSRYPLTHLNDISQGLIHYQCFFWFGPIPRRLFLRNEDIAVAKLGDGCLPDVGDGYTVASNSSSEVYEMIALAIFGINFWQAVFVPREAIKRFR</sequence>
<accession>A0A1C7MMS4</accession>
<gene>
    <name evidence="1" type="ORF">A0H81_02423</name>
</gene>
<dbReference type="EMBL" id="LUGG01000002">
    <property type="protein sequence ID" value="OBZ77726.1"/>
    <property type="molecule type" value="Genomic_DNA"/>
</dbReference>
<evidence type="ECO:0000313" key="2">
    <source>
        <dbReference type="Proteomes" id="UP000092993"/>
    </source>
</evidence>